<proteinExistence type="predicted"/>
<dbReference type="GeneTree" id="ENSGT01030000234575"/>
<dbReference type="PROSITE" id="PS00615">
    <property type="entry name" value="C_TYPE_LECTIN_1"/>
    <property type="match status" value="1"/>
</dbReference>
<reference evidence="5" key="2">
    <citation type="submission" date="2025-09" db="UniProtKB">
        <authorList>
            <consortium name="Ensembl"/>
        </authorList>
    </citation>
    <scope>IDENTIFICATION</scope>
</reference>
<dbReference type="PANTHER" id="PTHR22803">
    <property type="entry name" value="MANNOSE, PHOSPHOLIPASE, LECTIN RECEPTOR RELATED"/>
    <property type="match status" value="1"/>
</dbReference>
<dbReference type="InterPro" id="IPR016186">
    <property type="entry name" value="C-type_lectin-like/link_sf"/>
</dbReference>
<dbReference type="InterPro" id="IPR050111">
    <property type="entry name" value="C-type_lectin/snaclec_domain"/>
</dbReference>
<dbReference type="InterPro" id="IPR033989">
    <property type="entry name" value="CD209-like_CTLD"/>
</dbReference>
<name>A0A3B5LLE0_9TELE</name>
<protein>
    <recommendedName>
        <fullName evidence="4">C-type lectin domain-containing protein</fullName>
    </recommendedName>
</protein>
<dbReference type="Ensembl" id="ENSXCOT00000013063.1">
    <property type="protein sequence ID" value="ENSXCOP00000012903.1"/>
    <property type="gene ID" value="ENSXCOG00000009750.1"/>
</dbReference>
<keyword evidence="6" id="KW-1185">Reference proteome</keyword>
<evidence type="ECO:0000313" key="6">
    <source>
        <dbReference type="Proteomes" id="UP000261380"/>
    </source>
</evidence>
<dbReference type="SUPFAM" id="SSF56436">
    <property type="entry name" value="C-type lectin-like"/>
    <property type="match status" value="1"/>
</dbReference>
<dbReference type="Pfam" id="PF00059">
    <property type="entry name" value="Lectin_C"/>
    <property type="match status" value="1"/>
</dbReference>
<feature type="region of interest" description="Disordered" evidence="3">
    <location>
        <begin position="1"/>
        <end position="47"/>
    </location>
</feature>
<reference evidence="5" key="1">
    <citation type="submission" date="2025-08" db="UniProtKB">
        <authorList>
            <consortium name="Ensembl"/>
        </authorList>
    </citation>
    <scope>IDENTIFICATION</scope>
</reference>
<feature type="domain" description="C-type lectin" evidence="4">
    <location>
        <begin position="138"/>
        <end position="261"/>
    </location>
</feature>
<dbReference type="AlphaFoldDB" id="A0A3B5LLE0"/>
<dbReference type="InterPro" id="IPR018378">
    <property type="entry name" value="C-type_lectin_CS"/>
</dbReference>
<dbReference type="GO" id="GO:0030246">
    <property type="term" value="F:carbohydrate binding"/>
    <property type="evidence" value="ECO:0007669"/>
    <property type="project" value="UniProtKB-KW"/>
</dbReference>
<dbReference type="InterPro" id="IPR016187">
    <property type="entry name" value="CTDL_fold"/>
</dbReference>
<dbReference type="Gene3D" id="3.10.100.10">
    <property type="entry name" value="Mannose-Binding Protein A, subunit A"/>
    <property type="match status" value="1"/>
</dbReference>
<keyword evidence="1" id="KW-0430">Lectin</keyword>
<sequence>MEEMQNSGRPYNKLISQEETTEDEPHLPSNQENQGMKNQRENNKLSENNIVRDISGEISKLQASYDAAVQIRDEVKKQLAMEISEQQVIKWEHEHQTLKVKDYEKQVEMLQVDIASLKSHLPMIKEGCRHCLPGWTFMSSSCYYFPFSDTFYRTSWNEARQFCRRQGGDLAIVNNREKFLTINQDLSRQASQSGFWIGLRDVEEEGVWKWVDGTRLTEGFWNVGEPNNLNNEDCAAVYPKSNPFMSWNDAPCNYNLKWICEMAPRSFG</sequence>
<dbReference type="PROSITE" id="PS50041">
    <property type="entry name" value="C_TYPE_LECTIN_2"/>
    <property type="match status" value="1"/>
</dbReference>
<dbReference type="Proteomes" id="UP000261380">
    <property type="component" value="Unplaced"/>
</dbReference>
<evidence type="ECO:0000313" key="5">
    <source>
        <dbReference type="Ensembl" id="ENSXCOP00000012903.1"/>
    </source>
</evidence>
<organism evidence="5 6">
    <name type="scientific">Xiphophorus couchianus</name>
    <name type="common">Monterrey platyfish</name>
    <dbReference type="NCBI Taxonomy" id="32473"/>
    <lineage>
        <taxon>Eukaryota</taxon>
        <taxon>Metazoa</taxon>
        <taxon>Chordata</taxon>
        <taxon>Craniata</taxon>
        <taxon>Vertebrata</taxon>
        <taxon>Euteleostomi</taxon>
        <taxon>Actinopterygii</taxon>
        <taxon>Neopterygii</taxon>
        <taxon>Teleostei</taxon>
        <taxon>Neoteleostei</taxon>
        <taxon>Acanthomorphata</taxon>
        <taxon>Ovalentaria</taxon>
        <taxon>Atherinomorphae</taxon>
        <taxon>Cyprinodontiformes</taxon>
        <taxon>Poeciliidae</taxon>
        <taxon>Poeciliinae</taxon>
        <taxon>Xiphophorus</taxon>
    </lineage>
</organism>
<accession>A0A3B5LLE0</accession>
<dbReference type="InterPro" id="IPR001304">
    <property type="entry name" value="C-type_lectin-like"/>
</dbReference>
<feature type="compositionally biased region" description="Polar residues" evidence="3">
    <location>
        <begin position="1"/>
        <end position="18"/>
    </location>
</feature>
<dbReference type="CDD" id="cd03590">
    <property type="entry name" value="CLECT_DC-SIGN_like"/>
    <property type="match status" value="1"/>
</dbReference>
<feature type="compositionally biased region" description="Polar residues" evidence="3">
    <location>
        <begin position="28"/>
        <end position="37"/>
    </location>
</feature>
<dbReference type="SMART" id="SM00034">
    <property type="entry name" value="CLECT"/>
    <property type="match status" value="1"/>
</dbReference>
<evidence type="ECO:0000256" key="1">
    <source>
        <dbReference type="ARBA" id="ARBA00022734"/>
    </source>
</evidence>
<evidence type="ECO:0000256" key="2">
    <source>
        <dbReference type="ARBA" id="ARBA00023157"/>
    </source>
</evidence>
<evidence type="ECO:0000256" key="3">
    <source>
        <dbReference type="SAM" id="MobiDB-lite"/>
    </source>
</evidence>
<keyword evidence="2" id="KW-1015">Disulfide bond</keyword>
<evidence type="ECO:0000259" key="4">
    <source>
        <dbReference type="PROSITE" id="PS50041"/>
    </source>
</evidence>